<name>A0ABD4XEM5_9RHOB</name>
<organism evidence="1 2">
    <name type="scientific">Phaeobacter gallaeciensis</name>
    <dbReference type="NCBI Taxonomy" id="60890"/>
    <lineage>
        <taxon>Bacteria</taxon>
        <taxon>Pseudomonadati</taxon>
        <taxon>Pseudomonadota</taxon>
        <taxon>Alphaproteobacteria</taxon>
        <taxon>Rhodobacterales</taxon>
        <taxon>Roseobacteraceae</taxon>
        <taxon>Phaeobacter</taxon>
    </lineage>
</organism>
<proteinExistence type="predicted"/>
<gene>
    <name evidence="1" type="ORF">PXK24_20090</name>
</gene>
<reference evidence="1 2" key="1">
    <citation type="submission" date="2023-02" db="EMBL/GenBank/DDBJ databases">
        <title>Population genomics of bacteria associated with diatom.</title>
        <authorList>
            <person name="Xie J."/>
            <person name="Wang H."/>
        </authorList>
    </citation>
    <scope>NUCLEOTIDE SEQUENCE [LARGE SCALE GENOMIC DNA]</scope>
    <source>
        <strain evidence="1 2">PT47_8</strain>
    </source>
</reference>
<dbReference type="AlphaFoldDB" id="A0ABD4XEM5"/>
<accession>A0ABD4XEM5</accession>
<dbReference type="RefSeq" id="WP_274840223.1">
    <property type="nucleotide sequence ID" value="NZ_JARCJF010000017.1"/>
</dbReference>
<dbReference type="Proteomes" id="UP001218364">
    <property type="component" value="Unassembled WGS sequence"/>
</dbReference>
<evidence type="ECO:0000313" key="2">
    <source>
        <dbReference type="Proteomes" id="UP001218364"/>
    </source>
</evidence>
<dbReference type="EMBL" id="JARCJK010000017">
    <property type="protein sequence ID" value="MDE4167998.1"/>
    <property type="molecule type" value="Genomic_DNA"/>
</dbReference>
<dbReference type="NCBIfam" id="TIGR02215">
    <property type="entry name" value="phage_chp_gp8"/>
    <property type="match status" value="1"/>
</dbReference>
<dbReference type="InterPro" id="IPR011738">
    <property type="entry name" value="Phage_CHP"/>
</dbReference>
<protein>
    <submittedName>
        <fullName evidence="1">Uncharacterized protein</fullName>
    </submittedName>
</protein>
<evidence type="ECO:0000313" key="1">
    <source>
        <dbReference type="EMBL" id="MDE4167998.1"/>
    </source>
</evidence>
<sequence length="201" mass="21816">MWLERLSGGNAALITLADAKDKLRILTPEGEDPELDAEITRAIAAASTHLDVDGDGFGGLGFPLVSQQWVRKGAGFTSDLLRLPFARIHSVDVVRCVREDGSSLTVPPEDYILAGSGRARRIELLPGKSWPSHAARADAVEVEFTAGFAAVEEVPEDIRAAARELVKLYYDHPLADAALGIPEQVQRGVDRLTRRYRAFAG</sequence>
<comment type="caution">
    <text evidence="1">The sequence shown here is derived from an EMBL/GenBank/DDBJ whole genome shotgun (WGS) entry which is preliminary data.</text>
</comment>